<comment type="caution">
    <text evidence="1">The sequence shown here is derived from an EMBL/GenBank/DDBJ whole genome shotgun (WGS) entry which is preliminary data.</text>
</comment>
<feature type="non-terminal residue" evidence="1">
    <location>
        <position position="1"/>
    </location>
</feature>
<organism evidence="1 2">
    <name type="scientific">Planctomyces bekefii</name>
    <dbReference type="NCBI Taxonomy" id="1653850"/>
    <lineage>
        <taxon>Bacteria</taxon>
        <taxon>Pseudomonadati</taxon>
        <taxon>Planctomycetota</taxon>
        <taxon>Planctomycetia</taxon>
        <taxon>Planctomycetales</taxon>
        <taxon>Planctomycetaceae</taxon>
        <taxon>Planctomyces</taxon>
    </lineage>
</organism>
<protein>
    <submittedName>
        <fullName evidence="1">Uncharacterized protein</fullName>
    </submittedName>
</protein>
<evidence type="ECO:0000313" key="1">
    <source>
        <dbReference type="EMBL" id="TWW08747.1"/>
    </source>
</evidence>
<dbReference type="Proteomes" id="UP000321083">
    <property type="component" value="Unassembled WGS sequence"/>
</dbReference>
<reference evidence="1 2" key="2">
    <citation type="submission" date="2019-08" db="EMBL/GenBank/DDBJ databases">
        <authorList>
            <person name="Henke P."/>
        </authorList>
    </citation>
    <scope>NUCLEOTIDE SEQUENCE [LARGE SCALE GENOMIC DNA]</scope>
    <source>
        <strain evidence="1">Phe10_nw2017</strain>
    </source>
</reference>
<gene>
    <name evidence="1" type="ORF">E3A20_21210</name>
</gene>
<keyword evidence="2" id="KW-1185">Reference proteome</keyword>
<proteinExistence type="predicted"/>
<reference evidence="1 2" key="1">
    <citation type="submission" date="2019-08" db="EMBL/GenBank/DDBJ databases">
        <title>100 year-old enigma solved: identification of Planctomyces bekefii, the type genus and species of the phylum Planctomycetes.</title>
        <authorList>
            <person name="Svetlana D.N."/>
            <person name="Overmann J."/>
        </authorList>
    </citation>
    <scope>NUCLEOTIDE SEQUENCE [LARGE SCALE GENOMIC DNA]</scope>
    <source>
        <strain evidence="1">Phe10_nw2017</strain>
    </source>
</reference>
<name>A0A5C6M392_9PLAN</name>
<dbReference type="AlphaFoldDB" id="A0A5C6M392"/>
<accession>A0A5C6M392</accession>
<sequence>TICGADDTYSFDGVTDPSKIVLAVSAGPDTAEIWTKPTGLKYDPEDPVRCLGQIGETVLAAGFGSIIELQRNMDPAELRKAIERVPSE</sequence>
<dbReference type="EMBL" id="SRHE01000521">
    <property type="protein sequence ID" value="TWW08747.1"/>
    <property type="molecule type" value="Genomic_DNA"/>
</dbReference>
<evidence type="ECO:0000313" key="2">
    <source>
        <dbReference type="Proteomes" id="UP000321083"/>
    </source>
</evidence>